<feature type="transmembrane region" description="Helical" evidence="7">
    <location>
        <begin position="190"/>
        <end position="208"/>
    </location>
</feature>
<keyword evidence="5 7" id="KW-1133">Transmembrane helix</keyword>
<feature type="transmembrane region" description="Helical" evidence="7">
    <location>
        <begin position="214"/>
        <end position="235"/>
    </location>
</feature>
<feature type="transmembrane region" description="Helical" evidence="7">
    <location>
        <begin position="31"/>
        <end position="57"/>
    </location>
</feature>
<keyword evidence="4" id="KW-0914">Notch signaling pathway</keyword>
<dbReference type="InterPro" id="IPR009294">
    <property type="entry name" value="Aph-1"/>
</dbReference>
<keyword evidence="6 7" id="KW-0472">Membrane</keyword>
<dbReference type="EMBL" id="JALJOS010000014">
    <property type="protein sequence ID" value="KAK9831082.1"/>
    <property type="molecule type" value="Genomic_DNA"/>
</dbReference>
<comment type="subcellular location">
    <subcellularLocation>
        <location evidence="1">Membrane</location>
        <topology evidence="1">Multi-pass membrane protein</topology>
    </subcellularLocation>
</comment>
<evidence type="ECO:0000313" key="8">
    <source>
        <dbReference type="EMBL" id="KAK9831082.1"/>
    </source>
</evidence>
<comment type="caution">
    <text evidence="8">The sequence shown here is derived from an EMBL/GenBank/DDBJ whole genome shotgun (WGS) entry which is preliminary data.</text>
</comment>
<organism evidence="8 9">
    <name type="scientific">Apatococcus lobatus</name>
    <dbReference type="NCBI Taxonomy" id="904363"/>
    <lineage>
        <taxon>Eukaryota</taxon>
        <taxon>Viridiplantae</taxon>
        <taxon>Chlorophyta</taxon>
        <taxon>core chlorophytes</taxon>
        <taxon>Trebouxiophyceae</taxon>
        <taxon>Chlorellales</taxon>
        <taxon>Chlorellaceae</taxon>
        <taxon>Apatococcus</taxon>
    </lineage>
</organism>
<protein>
    <submittedName>
        <fullName evidence="8">Uncharacterized protein</fullName>
    </submittedName>
</protein>
<feature type="transmembrane region" description="Helical" evidence="7">
    <location>
        <begin position="6"/>
        <end position="24"/>
    </location>
</feature>
<dbReference type="Pfam" id="PF06105">
    <property type="entry name" value="Aph-1"/>
    <property type="match status" value="1"/>
</dbReference>
<evidence type="ECO:0000256" key="2">
    <source>
        <dbReference type="ARBA" id="ARBA00005577"/>
    </source>
</evidence>
<keyword evidence="3 7" id="KW-0812">Transmembrane</keyword>
<evidence type="ECO:0000256" key="3">
    <source>
        <dbReference type="ARBA" id="ARBA00022692"/>
    </source>
</evidence>
<feature type="transmembrane region" description="Helical" evidence="7">
    <location>
        <begin position="156"/>
        <end position="178"/>
    </location>
</feature>
<dbReference type="GO" id="GO:0016020">
    <property type="term" value="C:membrane"/>
    <property type="evidence" value="ECO:0007669"/>
    <property type="project" value="UniProtKB-SubCell"/>
</dbReference>
<evidence type="ECO:0000256" key="1">
    <source>
        <dbReference type="ARBA" id="ARBA00004141"/>
    </source>
</evidence>
<evidence type="ECO:0000256" key="7">
    <source>
        <dbReference type="SAM" id="Phobius"/>
    </source>
</evidence>
<sequence length="245" mass="25966">MGFEGFCGLLLVSAGPATVLYSVVIARKSFLVILTFASVFYWLIVLLLISCLARGFAPLPNHAGPYAALLITCVGIEEAARLGLYKLNQRLLVILEKLADRQEHTTLSKADRLAMTTAHGFAHGLTHAIFLCISWLPLTLDAGTYYIGSCPQMSVFLGSALLAFAFLMLHTSSMVVAFAGAENGKPLHRFGPSAVHFIAALVTLSSFAQGGCMASAVLSLLIGASSTLCAGHVAWKSLHPSNDPA</sequence>
<evidence type="ECO:0000256" key="6">
    <source>
        <dbReference type="ARBA" id="ARBA00023136"/>
    </source>
</evidence>
<dbReference type="AlphaFoldDB" id="A0AAW1RB66"/>
<dbReference type="GO" id="GO:0016485">
    <property type="term" value="P:protein processing"/>
    <property type="evidence" value="ECO:0007669"/>
    <property type="project" value="InterPro"/>
</dbReference>
<evidence type="ECO:0000313" key="9">
    <source>
        <dbReference type="Proteomes" id="UP001438707"/>
    </source>
</evidence>
<accession>A0AAW1RB66</accession>
<keyword evidence="9" id="KW-1185">Reference proteome</keyword>
<reference evidence="8 9" key="1">
    <citation type="journal article" date="2024" name="Nat. Commun.">
        <title>Phylogenomics reveals the evolutionary origins of lichenization in chlorophyte algae.</title>
        <authorList>
            <person name="Puginier C."/>
            <person name="Libourel C."/>
            <person name="Otte J."/>
            <person name="Skaloud P."/>
            <person name="Haon M."/>
            <person name="Grisel S."/>
            <person name="Petersen M."/>
            <person name="Berrin J.G."/>
            <person name="Delaux P.M."/>
            <person name="Dal Grande F."/>
            <person name="Keller J."/>
        </authorList>
    </citation>
    <scope>NUCLEOTIDE SEQUENCE [LARGE SCALE GENOMIC DNA]</scope>
    <source>
        <strain evidence="8 9">SAG 2145</strain>
    </source>
</reference>
<name>A0AAW1RB66_9CHLO</name>
<dbReference type="PANTHER" id="PTHR12889">
    <property type="entry name" value="GAMMA-SECRETASE SUBUNIT APH-1"/>
    <property type="match status" value="1"/>
</dbReference>
<evidence type="ECO:0000256" key="4">
    <source>
        <dbReference type="ARBA" id="ARBA00022976"/>
    </source>
</evidence>
<gene>
    <name evidence="8" type="ORF">WJX74_002756</name>
</gene>
<comment type="similarity">
    <text evidence="2">Belongs to the APH-1 family.</text>
</comment>
<dbReference type="GO" id="GO:0007219">
    <property type="term" value="P:Notch signaling pathway"/>
    <property type="evidence" value="ECO:0007669"/>
    <property type="project" value="UniProtKB-KW"/>
</dbReference>
<evidence type="ECO:0000256" key="5">
    <source>
        <dbReference type="ARBA" id="ARBA00022989"/>
    </source>
</evidence>
<dbReference type="Proteomes" id="UP001438707">
    <property type="component" value="Unassembled WGS sequence"/>
</dbReference>
<feature type="transmembrane region" description="Helical" evidence="7">
    <location>
        <begin position="113"/>
        <end position="136"/>
    </location>
</feature>
<proteinExistence type="inferred from homology"/>